<evidence type="ECO:0000256" key="3">
    <source>
        <dbReference type="ARBA" id="ARBA00022519"/>
    </source>
</evidence>
<comment type="subcellular location">
    <subcellularLocation>
        <location evidence="1">Cell inner membrane</location>
    </subcellularLocation>
</comment>
<protein>
    <submittedName>
        <fullName evidence="7">Acyltransferase</fullName>
    </submittedName>
</protein>
<dbReference type="Pfam" id="PF03279">
    <property type="entry name" value="Lip_A_acyltrans"/>
    <property type="match status" value="1"/>
</dbReference>
<dbReference type="PIRSF" id="PIRSF026649">
    <property type="entry name" value="MsbB"/>
    <property type="match status" value="1"/>
</dbReference>
<evidence type="ECO:0000256" key="1">
    <source>
        <dbReference type="ARBA" id="ARBA00004533"/>
    </source>
</evidence>
<keyword evidence="2" id="KW-1003">Cell membrane</keyword>
<keyword evidence="3" id="KW-0997">Cell inner membrane</keyword>
<keyword evidence="8" id="KW-1185">Reference proteome</keyword>
<keyword evidence="6 7" id="KW-0012">Acyltransferase</keyword>
<keyword evidence="4 7" id="KW-0808">Transferase</keyword>
<dbReference type="RefSeq" id="WP_116269723.1">
    <property type="nucleotide sequence ID" value="NZ_BGZJ01000001.1"/>
</dbReference>
<dbReference type="OrthoDB" id="9803456at2"/>
<keyword evidence="5" id="KW-0472">Membrane</keyword>
<dbReference type="GO" id="GO:0005886">
    <property type="term" value="C:plasma membrane"/>
    <property type="evidence" value="ECO:0007669"/>
    <property type="project" value="UniProtKB-SubCell"/>
</dbReference>
<evidence type="ECO:0000313" key="7">
    <source>
        <dbReference type="EMBL" id="GBO93327.1"/>
    </source>
</evidence>
<dbReference type="PANTHER" id="PTHR30606">
    <property type="entry name" value="LIPID A BIOSYNTHESIS LAUROYL ACYLTRANSFERASE"/>
    <property type="match status" value="1"/>
</dbReference>
<dbReference type="GO" id="GO:0016746">
    <property type="term" value="F:acyltransferase activity"/>
    <property type="evidence" value="ECO:0007669"/>
    <property type="project" value="UniProtKB-KW"/>
</dbReference>
<evidence type="ECO:0000256" key="5">
    <source>
        <dbReference type="ARBA" id="ARBA00023136"/>
    </source>
</evidence>
<evidence type="ECO:0000256" key="2">
    <source>
        <dbReference type="ARBA" id="ARBA00022475"/>
    </source>
</evidence>
<dbReference type="Proteomes" id="UP000266091">
    <property type="component" value="Unassembled WGS sequence"/>
</dbReference>
<organism evidence="7 8">
    <name type="scientific">Mesosutterella multiformis</name>
    <dbReference type="NCBI Taxonomy" id="2259133"/>
    <lineage>
        <taxon>Bacteria</taxon>
        <taxon>Pseudomonadati</taxon>
        <taxon>Pseudomonadota</taxon>
        <taxon>Betaproteobacteria</taxon>
        <taxon>Burkholderiales</taxon>
        <taxon>Sutterellaceae</taxon>
        <taxon>Mesosutterella</taxon>
    </lineage>
</organism>
<accession>A0A388SAJ4</accession>
<comment type="caution">
    <text evidence="7">The sequence shown here is derived from an EMBL/GenBank/DDBJ whole genome shotgun (WGS) entry which is preliminary data.</text>
</comment>
<evidence type="ECO:0000256" key="6">
    <source>
        <dbReference type="ARBA" id="ARBA00023315"/>
    </source>
</evidence>
<gene>
    <name evidence="7" type="ORF">MESMUL_06810</name>
</gene>
<sequence>MKKVNEVMARFWIWVLGCFYGTSIRTRERFGAVIAWILWWAIPKRRHVALTNLRLCFPDWTEEKRVRIAKQNYRNMGRAALDHAVLWKGTKEELQAMVKFEGLDLVTDTDNRPLIVVSPHFLGLDAAGITFNTYVRGVSLYQTQSNKAWDKAELDGRLRFCNPILIAKTGHFDLRPVIRAMRDGLPFYYLPDMDHGRQNSIFVPFFGVPAATLPMVSRLARLTKAHVAMCITEMTKEGYCVHIYRLEGFPTGDYEADTARINHELEQWILKFPDQYLWTHRRFKTRPEGEPSIY</sequence>
<proteinExistence type="predicted"/>
<dbReference type="PANTHER" id="PTHR30606:SF9">
    <property type="entry name" value="LIPID A BIOSYNTHESIS LAUROYLTRANSFERASE"/>
    <property type="match status" value="1"/>
</dbReference>
<accession>A0A401LK85</accession>
<dbReference type="GO" id="GO:0009247">
    <property type="term" value="P:glycolipid biosynthetic process"/>
    <property type="evidence" value="ECO:0007669"/>
    <property type="project" value="UniProtKB-ARBA"/>
</dbReference>
<evidence type="ECO:0000256" key="4">
    <source>
        <dbReference type="ARBA" id="ARBA00022679"/>
    </source>
</evidence>
<dbReference type="CDD" id="cd07984">
    <property type="entry name" value="LPLAT_LABLAT-like"/>
    <property type="match status" value="1"/>
</dbReference>
<dbReference type="InterPro" id="IPR004960">
    <property type="entry name" value="LipA_acyltrans"/>
</dbReference>
<evidence type="ECO:0000313" key="8">
    <source>
        <dbReference type="Proteomes" id="UP000266091"/>
    </source>
</evidence>
<dbReference type="AlphaFoldDB" id="A0A388SAJ4"/>
<reference evidence="7 8" key="1">
    <citation type="journal article" date="2018" name="Int. J. Syst. Evol. Microbiol.">
        <title>Mesosutterella multiformis gen. nov., sp. nov., a member of the family Sutterellaceae and Sutterella megalosphaeroides sp. nov., isolated from human faeces.</title>
        <authorList>
            <person name="Sakamoto M."/>
            <person name="Ikeyama N."/>
            <person name="Kunihiro T."/>
            <person name="Iino T."/>
            <person name="Yuki M."/>
            <person name="Ohkuma M."/>
        </authorList>
    </citation>
    <scope>NUCLEOTIDE SEQUENCE [LARGE SCALE GENOMIC DNA]</scope>
    <source>
        <strain evidence="7 8">4NBBH2</strain>
    </source>
</reference>
<name>A0A388SAJ4_9BURK</name>
<dbReference type="EMBL" id="BGZJ01000001">
    <property type="protein sequence ID" value="GBO93327.1"/>
    <property type="molecule type" value="Genomic_DNA"/>
</dbReference>